<dbReference type="AlphaFoldDB" id="A0A9N9SBH4"/>
<reference evidence="2" key="2">
    <citation type="submission" date="2022-10" db="EMBL/GenBank/DDBJ databases">
        <authorList>
            <consortium name="ENA_rothamsted_submissions"/>
            <consortium name="culmorum"/>
            <person name="King R."/>
        </authorList>
    </citation>
    <scope>NUCLEOTIDE SEQUENCE</scope>
</reference>
<evidence type="ECO:0000256" key="1">
    <source>
        <dbReference type="SAM" id="SignalP"/>
    </source>
</evidence>
<name>A0A9N9SBH4_PHACE</name>
<keyword evidence="3" id="KW-1185">Reference proteome</keyword>
<organism evidence="2 3">
    <name type="scientific">Phaedon cochleariae</name>
    <name type="common">Mustard beetle</name>
    <dbReference type="NCBI Taxonomy" id="80249"/>
    <lineage>
        <taxon>Eukaryota</taxon>
        <taxon>Metazoa</taxon>
        <taxon>Ecdysozoa</taxon>
        <taxon>Arthropoda</taxon>
        <taxon>Hexapoda</taxon>
        <taxon>Insecta</taxon>
        <taxon>Pterygota</taxon>
        <taxon>Neoptera</taxon>
        <taxon>Endopterygota</taxon>
        <taxon>Coleoptera</taxon>
        <taxon>Polyphaga</taxon>
        <taxon>Cucujiformia</taxon>
        <taxon>Chrysomeloidea</taxon>
        <taxon>Chrysomelidae</taxon>
        <taxon>Chrysomelinae</taxon>
        <taxon>Chrysomelini</taxon>
        <taxon>Phaedon</taxon>
    </lineage>
</organism>
<proteinExistence type="predicted"/>
<evidence type="ECO:0000313" key="3">
    <source>
        <dbReference type="Proteomes" id="UP001153737"/>
    </source>
</evidence>
<dbReference type="OrthoDB" id="8192785at2759"/>
<dbReference type="InterPro" id="IPR031734">
    <property type="entry name" value="MBF2"/>
</dbReference>
<dbReference type="PANTHER" id="PTHR37685:SF1">
    <property type="entry name" value="GEO11136P1-RELATED"/>
    <property type="match status" value="1"/>
</dbReference>
<gene>
    <name evidence="2" type="ORF">PHAECO_LOCUS4187</name>
</gene>
<feature type="signal peptide" evidence="1">
    <location>
        <begin position="1"/>
        <end position="22"/>
    </location>
</feature>
<reference evidence="2" key="1">
    <citation type="submission" date="2022-01" db="EMBL/GenBank/DDBJ databases">
        <authorList>
            <person name="King R."/>
        </authorList>
    </citation>
    <scope>NUCLEOTIDE SEQUENCE</scope>
</reference>
<evidence type="ECO:0000313" key="2">
    <source>
        <dbReference type="EMBL" id="CAG9816821.1"/>
    </source>
</evidence>
<dbReference type="Pfam" id="PF15868">
    <property type="entry name" value="MBF2"/>
    <property type="match status" value="1"/>
</dbReference>
<dbReference type="EMBL" id="OU896720">
    <property type="protein sequence ID" value="CAG9816821.1"/>
    <property type="molecule type" value="Genomic_DNA"/>
</dbReference>
<dbReference type="Proteomes" id="UP001153737">
    <property type="component" value="Chromosome 14"/>
</dbReference>
<dbReference type="PANTHER" id="PTHR37685">
    <property type="entry name" value="GEO11136P1-RELATED"/>
    <property type="match status" value="1"/>
</dbReference>
<protein>
    <submittedName>
        <fullName evidence="2">Uncharacterized protein</fullName>
    </submittedName>
</protein>
<sequence length="159" mass="17869">MSLPSLVYILFIAAFFFVSVFAGPFTIRIDDPNSKTEITTKNITASGRIMMKIVKKPHHLFIGRCNRKYPIIHQENIILTNDGKSHVSAHIRMNVDGPFYINCVNIHDETPDGEGGYPSFAAGGVGHNFVEFNVMTHYGKGFHFFVQIRGYTNKTLKSS</sequence>
<keyword evidence="1" id="KW-0732">Signal</keyword>
<accession>A0A9N9SBH4</accession>
<feature type="chain" id="PRO_5040487769" evidence="1">
    <location>
        <begin position="23"/>
        <end position="159"/>
    </location>
</feature>